<dbReference type="EMBL" id="CP060139">
    <property type="protein sequence ID" value="QNR23544.1"/>
    <property type="molecule type" value="Genomic_DNA"/>
</dbReference>
<keyword evidence="1" id="KW-0808">Transferase</keyword>
<dbReference type="Gene3D" id="3.40.50.2000">
    <property type="entry name" value="Glycogen Phosphorylase B"/>
    <property type="match status" value="1"/>
</dbReference>
<dbReference type="GO" id="GO:0016757">
    <property type="term" value="F:glycosyltransferase activity"/>
    <property type="evidence" value="ECO:0007669"/>
    <property type="project" value="TreeGrafter"/>
</dbReference>
<sequence length="377" mass="42880">MKVFSEENQVLYVDYQFTWKDALQRLIKGENNPGFWQIIGLKDRIQTFPQEKGGKLHLLTPPPILPTNFLPQGALYEALHRWNVKRVNRAIRKAMKRLNMGEDTVLINSFNPDFGAYSKNELPHSVEIYHCYDEIAAADWAAKHGAPAESQYLAMVDATVVTSAGLLKTKSPQTPQCYLVKNGVNFDLFHSGYTEEPKAPIIGYVGAIDFRSDYHLLEECFKRFPDYEFHFVGKVMEERIEEILKQYPNVKLLGSKPAKELPAFLKTCAVGIIPFEINEFTKGVYPLKINEYLATGIPVVSTRFGELSDFENIASLHDNAEGFAQALKWEIENDSPIKRRERAQFAKLNSWYGRVDEFSEIINQLENSLNGSEGATS</sequence>
<dbReference type="RefSeq" id="WP_210758076.1">
    <property type="nucleotide sequence ID" value="NZ_CP060139.1"/>
</dbReference>
<dbReference type="PANTHER" id="PTHR45947:SF3">
    <property type="entry name" value="SULFOQUINOVOSYL TRANSFERASE SQD2"/>
    <property type="match status" value="1"/>
</dbReference>
<accession>A0A7H0VCU6</accession>
<dbReference type="KEGG" id="chyd:H4K34_14320"/>
<proteinExistence type="predicted"/>
<keyword evidence="2" id="KW-1185">Reference proteome</keyword>
<reference evidence="1 2" key="1">
    <citation type="submission" date="2020-08" db="EMBL/GenBank/DDBJ databases">
        <title>Croceimicrobium hydrocarbonivorans gen. nov., sp. nov., a novel marine bacterium isolated from a bacterial consortium that degrades polyethylene terephthalate.</title>
        <authorList>
            <person name="Liu R."/>
        </authorList>
    </citation>
    <scope>NUCLEOTIDE SEQUENCE [LARGE SCALE GENOMIC DNA]</scope>
    <source>
        <strain evidence="1 2">A20-9</strain>
    </source>
</reference>
<evidence type="ECO:0000313" key="2">
    <source>
        <dbReference type="Proteomes" id="UP000516305"/>
    </source>
</evidence>
<dbReference type="Pfam" id="PF13692">
    <property type="entry name" value="Glyco_trans_1_4"/>
    <property type="match status" value="1"/>
</dbReference>
<name>A0A7H0VCU6_9FLAO</name>
<dbReference type="AlphaFoldDB" id="A0A7H0VCU6"/>
<dbReference type="Gene3D" id="3.40.50.11010">
    <property type="match status" value="1"/>
</dbReference>
<organism evidence="1 2">
    <name type="scientific">Croceimicrobium hydrocarbonivorans</name>
    <dbReference type="NCBI Taxonomy" id="2761580"/>
    <lineage>
        <taxon>Bacteria</taxon>
        <taxon>Pseudomonadati</taxon>
        <taxon>Bacteroidota</taxon>
        <taxon>Flavobacteriia</taxon>
        <taxon>Flavobacteriales</taxon>
        <taxon>Owenweeksiaceae</taxon>
        <taxon>Croceimicrobium</taxon>
    </lineage>
</organism>
<protein>
    <submittedName>
        <fullName evidence="1">Glycosyltransferase</fullName>
    </submittedName>
</protein>
<dbReference type="PANTHER" id="PTHR45947">
    <property type="entry name" value="SULFOQUINOVOSYL TRANSFERASE SQD2"/>
    <property type="match status" value="1"/>
</dbReference>
<gene>
    <name evidence="1" type="ORF">H4K34_14320</name>
</gene>
<evidence type="ECO:0000313" key="1">
    <source>
        <dbReference type="EMBL" id="QNR23544.1"/>
    </source>
</evidence>
<dbReference type="InterPro" id="IPR050194">
    <property type="entry name" value="Glycosyltransferase_grp1"/>
</dbReference>
<dbReference type="Proteomes" id="UP000516305">
    <property type="component" value="Chromosome"/>
</dbReference>
<dbReference type="SUPFAM" id="SSF53756">
    <property type="entry name" value="UDP-Glycosyltransferase/glycogen phosphorylase"/>
    <property type="match status" value="1"/>
</dbReference>